<keyword evidence="1" id="KW-1133">Transmembrane helix</keyword>
<keyword evidence="1" id="KW-0472">Membrane</keyword>
<dbReference type="AlphaFoldDB" id="A0AAW2CEF6"/>
<gene>
    <name evidence="2" type="ORF">SO802_021099</name>
</gene>
<protein>
    <submittedName>
        <fullName evidence="2">Uncharacterized protein</fullName>
    </submittedName>
</protein>
<organism evidence="2 3">
    <name type="scientific">Lithocarpus litseifolius</name>
    <dbReference type="NCBI Taxonomy" id="425828"/>
    <lineage>
        <taxon>Eukaryota</taxon>
        <taxon>Viridiplantae</taxon>
        <taxon>Streptophyta</taxon>
        <taxon>Embryophyta</taxon>
        <taxon>Tracheophyta</taxon>
        <taxon>Spermatophyta</taxon>
        <taxon>Magnoliopsida</taxon>
        <taxon>eudicotyledons</taxon>
        <taxon>Gunneridae</taxon>
        <taxon>Pentapetalae</taxon>
        <taxon>rosids</taxon>
        <taxon>fabids</taxon>
        <taxon>Fagales</taxon>
        <taxon>Fagaceae</taxon>
        <taxon>Lithocarpus</taxon>
    </lineage>
</organism>
<keyword evidence="1" id="KW-0812">Transmembrane</keyword>
<comment type="caution">
    <text evidence="2">The sequence shown here is derived from an EMBL/GenBank/DDBJ whole genome shotgun (WGS) entry which is preliminary data.</text>
</comment>
<dbReference type="Proteomes" id="UP001459277">
    <property type="component" value="Unassembled WGS sequence"/>
</dbReference>
<sequence length="138" mass="16080">MQDSWDQMIEVLDKKSNLLLEIKEQSKDQGSHEISENQSDVLQASTTIQESNMLEGALSTKIEFEDQRFNEVEKIDQKDLFMNSNEPISIPHIEFVIPDGFKVMRSKIFLFLVLIEMVKELVQVSMVIIFLQRFKIRG</sequence>
<name>A0AAW2CEF6_9ROSI</name>
<reference evidence="2 3" key="1">
    <citation type="submission" date="2024-01" db="EMBL/GenBank/DDBJ databases">
        <title>A telomere-to-telomere, gap-free genome of sweet tea (Lithocarpus litseifolius).</title>
        <authorList>
            <person name="Zhou J."/>
        </authorList>
    </citation>
    <scope>NUCLEOTIDE SEQUENCE [LARGE SCALE GENOMIC DNA]</scope>
    <source>
        <strain evidence="2">Zhou-2022a</strain>
        <tissue evidence="2">Leaf</tissue>
    </source>
</reference>
<evidence type="ECO:0000313" key="3">
    <source>
        <dbReference type="Proteomes" id="UP001459277"/>
    </source>
</evidence>
<keyword evidence="3" id="KW-1185">Reference proteome</keyword>
<proteinExistence type="predicted"/>
<evidence type="ECO:0000256" key="1">
    <source>
        <dbReference type="SAM" id="Phobius"/>
    </source>
</evidence>
<dbReference type="EMBL" id="JAZDWU010000007">
    <property type="protein sequence ID" value="KAK9996413.1"/>
    <property type="molecule type" value="Genomic_DNA"/>
</dbReference>
<accession>A0AAW2CEF6</accession>
<evidence type="ECO:0000313" key="2">
    <source>
        <dbReference type="EMBL" id="KAK9996413.1"/>
    </source>
</evidence>
<feature type="transmembrane region" description="Helical" evidence="1">
    <location>
        <begin position="108"/>
        <end position="131"/>
    </location>
</feature>